<evidence type="ECO:0000256" key="1">
    <source>
        <dbReference type="ARBA" id="ARBA00093462"/>
    </source>
</evidence>
<comment type="similarity">
    <text evidence="1">Belongs to the DnaB/DnaD family.</text>
</comment>
<dbReference type="InterPro" id="IPR034829">
    <property type="entry name" value="DnaD-like_sf"/>
</dbReference>
<dbReference type="NCBIfam" id="TIGR01446">
    <property type="entry name" value="DnaD_dom"/>
    <property type="match status" value="1"/>
</dbReference>
<dbReference type="PANTHER" id="PTHR37293">
    <property type="entry name" value="PHAGE REPLICATION PROTEIN-RELATED"/>
    <property type="match status" value="1"/>
</dbReference>
<accession>A0A345VIX4</accession>
<sequence length="274" mass="31535">MATRRMISKEVIMTDDFLDLPPTTKVLYFFLNLEADDDGFVGNPKTVMRLTGATKEDMKLLIEGKYVLLFNTGVVVITDWAEHNSIRKDRKKDTRFTKEMQQIALVEGGKYQWLSDVQPNDNQTTTIDIPNGCIGEDRRGKDSIGEERVVEVDREQSPTPPTLNQDFVNLYKSFEQETGKALSPIQMQELQYMLEDFSADVIHEALREAVGQGKANFAYIQAILKRWKQDNLLTVELIRNNKAAREAKKQQNNSKPEPQTREEWLANWSEENPF</sequence>
<dbReference type="Proteomes" id="UP000255411">
    <property type="component" value="Chromosome"/>
</dbReference>
<evidence type="ECO:0000256" key="2">
    <source>
        <dbReference type="SAM" id="MobiDB-lite"/>
    </source>
</evidence>
<dbReference type="Pfam" id="PF07261">
    <property type="entry name" value="DnaB_2"/>
    <property type="match status" value="1"/>
</dbReference>
<dbReference type="SUPFAM" id="SSF158499">
    <property type="entry name" value="DnaD domain-like"/>
    <property type="match status" value="1"/>
</dbReference>
<dbReference type="AlphaFoldDB" id="A0A345VIX4"/>
<dbReference type="InterPro" id="IPR053162">
    <property type="entry name" value="DnaD"/>
</dbReference>
<dbReference type="Gene3D" id="1.10.10.630">
    <property type="entry name" value="DnaD domain-like"/>
    <property type="match status" value="1"/>
</dbReference>
<name>A0A345VIX4_9STRE</name>
<evidence type="ECO:0000313" key="4">
    <source>
        <dbReference type="EMBL" id="AXJ12676.1"/>
    </source>
</evidence>
<proteinExistence type="inferred from homology"/>
<organism evidence="4 5">
    <name type="scientific">Streptococcus pluranimalium</name>
    <dbReference type="NCBI Taxonomy" id="82348"/>
    <lineage>
        <taxon>Bacteria</taxon>
        <taxon>Bacillati</taxon>
        <taxon>Bacillota</taxon>
        <taxon>Bacilli</taxon>
        <taxon>Lactobacillales</taxon>
        <taxon>Streptococcaceae</taxon>
        <taxon>Streptococcus</taxon>
    </lineage>
</organism>
<dbReference type="EMBL" id="CP022601">
    <property type="protein sequence ID" value="AXJ12676.1"/>
    <property type="molecule type" value="Genomic_DNA"/>
</dbReference>
<protein>
    <submittedName>
        <fullName evidence="4">DNA replication protein DnaD</fullName>
    </submittedName>
</protein>
<feature type="region of interest" description="Disordered" evidence="2">
    <location>
        <begin position="244"/>
        <end position="274"/>
    </location>
</feature>
<dbReference type="PANTHER" id="PTHR37293:SF6">
    <property type="entry name" value="DNA REPLICATION PROTEIN DNAD"/>
    <property type="match status" value="1"/>
</dbReference>
<evidence type="ECO:0000259" key="3">
    <source>
        <dbReference type="Pfam" id="PF07261"/>
    </source>
</evidence>
<evidence type="ECO:0000313" key="5">
    <source>
        <dbReference type="Proteomes" id="UP000255411"/>
    </source>
</evidence>
<dbReference type="InterPro" id="IPR006343">
    <property type="entry name" value="DnaB/C_C"/>
</dbReference>
<feature type="domain" description="DnaB/C C-terminal" evidence="3">
    <location>
        <begin position="172"/>
        <end position="238"/>
    </location>
</feature>
<reference evidence="4 5" key="1">
    <citation type="submission" date="2017-07" db="EMBL/GenBank/DDBJ databases">
        <title>Streptococcus pluranimalium as cause of bovine abortion.</title>
        <authorList>
            <person name="Rodriguez Campos S."/>
            <person name="Gobeli Brawand S."/>
            <person name="Brodard I."/>
            <person name="Rychener L."/>
            <person name="Perreten V."/>
        </authorList>
    </citation>
    <scope>NUCLEOTIDE SEQUENCE [LARGE SCALE GENOMIC DNA]</scope>
    <source>
        <strain evidence="4 5">14A0014</strain>
    </source>
</reference>
<gene>
    <name evidence="4" type="primary">dnaD_1</name>
    <name evidence="4" type="ORF">Sp14A_07500</name>
</gene>